<sequence length="195" mass="22302">MINSEILQVTLFVTDTLDQLQVPYVIGGSIASIFHGIVRTTMDADIVANLEAKHVKLFVAAVQEQFYIDEQALIQAIQRRSSVNLIHLETMFKIDIFIPKERPFDQQQLARRIPERIQAKTDKIIWILSAEDVVLAKLDWFRLGGEVSERQWRDILGVLKLQHATLDIAYLQQWAQALQVTDLLEHALGSVEKQS</sequence>
<gene>
    <name evidence="1" type="ORF">MNBD_CHLOROFLEXI01-1475</name>
</gene>
<dbReference type="InterPro" id="IPR043519">
    <property type="entry name" value="NT_sf"/>
</dbReference>
<accession>A0A3B0VAQ1</accession>
<reference evidence="1" key="1">
    <citation type="submission" date="2018-06" db="EMBL/GenBank/DDBJ databases">
        <authorList>
            <person name="Zhirakovskaya E."/>
        </authorList>
    </citation>
    <scope>NUCLEOTIDE SEQUENCE</scope>
</reference>
<proteinExistence type="predicted"/>
<dbReference type="AlphaFoldDB" id="A0A3B0VAQ1"/>
<dbReference type="Gene3D" id="3.30.460.40">
    <property type="match status" value="1"/>
</dbReference>
<dbReference type="SUPFAM" id="SSF81301">
    <property type="entry name" value="Nucleotidyltransferase"/>
    <property type="match status" value="1"/>
</dbReference>
<evidence type="ECO:0000313" key="1">
    <source>
        <dbReference type="EMBL" id="VAW35922.1"/>
    </source>
</evidence>
<protein>
    <submittedName>
        <fullName evidence="1">Uncharacterized protein</fullName>
    </submittedName>
</protein>
<name>A0A3B0VAQ1_9ZZZZ</name>
<organism evidence="1">
    <name type="scientific">hydrothermal vent metagenome</name>
    <dbReference type="NCBI Taxonomy" id="652676"/>
    <lineage>
        <taxon>unclassified sequences</taxon>
        <taxon>metagenomes</taxon>
        <taxon>ecological metagenomes</taxon>
    </lineage>
</organism>
<dbReference type="EMBL" id="UOEU01000605">
    <property type="protein sequence ID" value="VAW35922.1"/>
    <property type="molecule type" value="Genomic_DNA"/>
</dbReference>